<dbReference type="Proteomes" id="UP000572212">
    <property type="component" value="Unassembled WGS sequence"/>
</dbReference>
<dbReference type="AlphaFoldDB" id="A0A841RK13"/>
<accession>A0A841RK13</accession>
<feature type="compositionally biased region" description="Polar residues" evidence="1">
    <location>
        <begin position="119"/>
        <end position="145"/>
    </location>
</feature>
<comment type="caution">
    <text evidence="2">The sequence shown here is derived from an EMBL/GenBank/DDBJ whole genome shotgun (WGS) entry which is preliminary data.</text>
</comment>
<gene>
    <name evidence="2" type="ORF">GGQ92_000593</name>
</gene>
<sequence length="174" mass="19887">MEGIFALLFPILAIVFGLIGSKNNKDENMETPTPIPQSRRNQQERPINNTEPRRTAMNTSQETKQQETKQQETKQQETYTASTQEMERAEDQFNKQMEMLKKDITSSQPISDLGESKQDQPIQLKSRTRNSTNDKSTMSIRQSLTKSGIREAIIMSEVLAPPKSLSNKRTNRVN</sequence>
<dbReference type="RefSeq" id="WP_184244395.1">
    <property type="nucleotide sequence ID" value="NZ_BAAACU010000022.1"/>
</dbReference>
<evidence type="ECO:0000313" key="3">
    <source>
        <dbReference type="Proteomes" id="UP000572212"/>
    </source>
</evidence>
<proteinExistence type="predicted"/>
<feature type="region of interest" description="Disordered" evidence="1">
    <location>
        <begin position="22"/>
        <end position="145"/>
    </location>
</feature>
<feature type="compositionally biased region" description="Basic and acidic residues" evidence="1">
    <location>
        <begin position="64"/>
        <end position="75"/>
    </location>
</feature>
<protein>
    <submittedName>
        <fullName evidence="2">Putative RND superfamily exporter protein</fullName>
    </submittedName>
</protein>
<reference evidence="2 3" key="1">
    <citation type="submission" date="2020-08" db="EMBL/GenBank/DDBJ databases">
        <title>Genomic Encyclopedia of Type Strains, Phase IV (KMG-IV): sequencing the most valuable type-strain genomes for metagenomic binning, comparative biology and taxonomic classification.</title>
        <authorList>
            <person name="Goeker M."/>
        </authorList>
    </citation>
    <scope>NUCLEOTIDE SEQUENCE [LARGE SCALE GENOMIC DNA]</scope>
    <source>
        <strain evidence="2 3">DSM 11805</strain>
    </source>
</reference>
<keyword evidence="3" id="KW-1185">Reference proteome</keyword>
<dbReference type="EMBL" id="JACHON010000001">
    <property type="protein sequence ID" value="MBB6511826.1"/>
    <property type="molecule type" value="Genomic_DNA"/>
</dbReference>
<feature type="compositionally biased region" description="Basic and acidic residues" evidence="1">
    <location>
        <begin position="85"/>
        <end position="104"/>
    </location>
</feature>
<feature type="compositionally biased region" description="Polar residues" evidence="1">
    <location>
        <begin position="36"/>
        <end position="60"/>
    </location>
</feature>
<organism evidence="2 3">
    <name type="scientific">Gracilibacillus halotolerans</name>
    <dbReference type="NCBI Taxonomy" id="74386"/>
    <lineage>
        <taxon>Bacteria</taxon>
        <taxon>Bacillati</taxon>
        <taxon>Bacillota</taxon>
        <taxon>Bacilli</taxon>
        <taxon>Bacillales</taxon>
        <taxon>Bacillaceae</taxon>
        <taxon>Gracilibacillus</taxon>
    </lineage>
</organism>
<name>A0A841RK13_9BACI</name>
<evidence type="ECO:0000256" key="1">
    <source>
        <dbReference type="SAM" id="MobiDB-lite"/>
    </source>
</evidence>
<evidence type="ECO:0000313" key="2">
    <source>
        <dbReference type="EMBL" id="MBB6511826.1"/>
    </source>
</evidence>